<sequence length="111" mass="12153">MHGASAASQVTAVIALSVQDGPERCKSTERRRKSIVAIRLGLNSIASAFNVLSERKPYWPRIRSRKCRLKETQAWISLVAITLIYSASGPRHLAAKGLPKGLSVKPCRQEG</sequence>
<gene>
    <name evidence="1" type="ORF">ARMSODRAFT_289584</name>
</gene>
<name>A0A2H3C3D1_9AGAR</name>
<evidence type="ECO:0000313" key="2">
    <source>
        <dbReference type="Proteomes" id="UP000218334"/>
    </source>
</evidence>
<keyword evidence="2" id="KW-1185">Reference proteome</keyword>
<protein>
    <submittedName>
        <fullName evidence="1">Uncharacterized protein</fullName>
    </submittedName>
</protein>
<evidence type="ECO:0000313" key="1">
    <source>
        <dbReference type="EMBL" id="PBK77579.1"/>
    </source>
</evidence>
<proteinExistence type="predicted"/>
<reference evidence="2" key="1">
    <citation type="journal article" date="2017" name="Nat. Ecol. Evol.">
        <title>Genome expansion and lineage-specific genetic innovations in the forest pathogenic fungi Armillaria.</title>
        <authorList>
            <person name="Sipos G."/>
            <person name="Prasanna A.N."/>
            <person name="Walter M.C."/>
            <person name="O'Connor E."/>
            <person name="Balint B."/>
            <person name="Krizsan K."/>
            <person name="Kiss B."/>
            <person name="Hess J."/>
            <person name="Varga T."/>
            <person name="Slot J."/>
            <person name="Riley R."/>
            <person name="Boka B."/>
            <person name="Rigling D."/>
            <person name="Barry K."/>
            <person name="Lee J."/>
            <person name="Mihaltcheva S."/>
            <person name="LaButti K."/>
            <person name="Lipzen A."/>
            <person name="Waldron R."/>
            <person name="Moloney N.M."/>
            <person name="Sperisen C."/>
            <person name="Kredics L."/>
            <person name="Vagvoelgyi C."/>
            <person name="Patrignani A."/>
            <person name="Fitzpatrick D."/>
            <person name="Nagy I."/>
            <person name="Doyle S."/>
            <person name="Anderson J.B."/>
            <person name="Grigoriev I.V."/>
            <person name="Gueldener U."/>
            <person name="Muensterkoetter M."/>
            <person name="Nagy L.G."/>
        </authorList>
    </citation>
    <scope>NUCLEOTIDE SEQUENCE [LARGE SCALE GENOMIC DNA]</scope>
    <source>
        <strain evidence="2">28-4</strain>
    </source>
</reference>
<accession>A0A2H3C3D1</accession>
<dbReference type="EMBL" id="KZ293416">
    <property type="protein sequence ID" value="PBK77579.1"/>
    <property type="molecule type" value="Genomic_DNA"/>
</dbReference>
<dbReference type="Proteomes" id="UP000218334">
    <property type="component" value="Unassembled WGS sequence"/>
</dbReference>
<organism evidence="1 2">
    <name type="scientific">Armillaria solidipes</name>
    <dbReference type="NCBI Taxonomy" id="1076256"/>
    <lineage>
        <taxon>Eukaryota</taxon>
        <taxon>Fungi</taxon>
        <taxon>Dikarya</taxon>
        <taxon>Basidiomycota</taxon>
        <taxon>Agaricomycotina</taxon>
        <taxon>Agaricomycetes</taxon>
        <taxon>Agaricomycetidae</taxon>
        <taxon>Agaricales</taxon>
        <taxon>Marasmiineae</taxon>
        <taxon>Physalacriaceae</taxon>
        <taxon>Armillaria</taxon>
    </lineage>
</organism>
<dbReference type="AlphaFoldDB" id="A0A2H3C3D1"/>